<feature type="signal peptide" evidence="2">
    <location>
        <begin position="1"/>
        <end position="23"/>
    </location>
</feature>
<feature type="compositionally biased region" description="Basic and acidic residues" evidence="1">
    <location>
        <begin position="391"/>
        <end position="403"/>
    </location>
</feature>
<feature type="compositionally biased region" description="Basic and acidic residues" evidence="1">
    <location>
        <begin position="309"/>
        <end position="327"/>
    </location>
</feature>
<feature type="compositionally biased region" description="Basic and acidic residues" evidence="1">
    <location>
        <begin position="281"/>
        <end position="295"/>
    </location>
</feature>
<organism evidence="3">
    <name type="scientific">Noctiluca scintillans</name>
    <name type="common">Sea sparkle</name>
    <name type="synonym">Red tide dinoflagellate</name>
    <dbReference type="NCBI Taxonomy" id="2966"/>
    <lineage>
        <taxon>Eukaryota</taxon>
        <taxon>Sar</taxon>
        <taxon>Alveolata</taxon>
        <taxon>Dinophyceae</taxon>
        <taxon>Noctilucales</taxon>
        <taxon>Noctilucaceae</taxon>
        <taxon>Noctiluca</taxon>
    </lineage>
</organism>
<accession>A0A7S0ZUD8</accession>
<feature type="compositionally biased region" description="Basic and acidic residues" evidence="1">
    <location>
        <begin position="265"/>
        <end position="274"/>
    </location>
</feature>
<feature type="compositionally biased region" description="Acidic residues" evidence="1">
    <location>
        <begin position="359"/>
        <end position="371"/>
    </location>
</feature>
<proteinExistence type="predicted"/>
<feature type="compositionally biased region" description="Low complexity" evidence="1">
    <location>
        <begin position="231"/>
        <end position="248"/>
    </location>
</feature>
<evidence type="ECO:0000256" key="1">
    <source>
        <dbReference type="SAM" id="MobiDB-lite"/>
    </source>
</evidence>
<evidence type="ECO:0000256" key="2">
    <source>
        <dbReference type="SAM" id="SignalP"/>
    </source>
</evidence>
<protein>
    <submittedName>
        <fullName evidence="3">Uncharacterized protein</fullName>
    </submittedName>
</protein>
<feature type="chain" id="PRO_5030807087" evidence="2">
    <location>
        <begin position="24"/>
        <end position="480"/>
    </location>
</feature>
<sequence>MLSSRMSAMCIFHLIFKFHLCTAVRVTLFAGAKSKISNGYPPRQNFAVAQQKATLANEQALERRRLAEETLELQAKAKGAIKAHAAAELKQEHQERKAQALKLKAFDAQKALQERQALAKELAHIVVVLEHEVDQALQEYEEAEGLRHAAWARMEEAKSLAEAAAEATAKRKSSVDGMALDAESWAVETEYLEKQTAAAAQALIDYKAAVAQSEAMKEAFGEEARKLETEAAVAQQQGTQAPAATEAAADTKVKASTQGKAAQDQGRKAVDAQKEAQAATEETRSEEQVAERKSQESASSDKTSAEAVHASEESQEAKGIDDQEKVATSEQQETVEKDVQEPSEVANEADKTESAREPADEDAVREEETAETAEVAQDTVAETEGALGSESRSEALGVEKEVENVGQDDTAAQEQTDAVTPESREGEEEETDVEPETGDEQNEETAVQSVSAKDTNAMPSAATLPSSMALLLIAVARCVV</sequence>
<dbReference type="AlphaFoldDB" id="A0A7S0ZUD8"/>
<evidence type="ECO:0000313" key="3">
    <source>
        <dbReference type="EMBL" id="CAD8832887.1"/>
    </source>
</evidence>
<gene>
    <name evidence="3" type="ORF">NSCI0253_LOCUS7235</name>
</gene>
<feature type="compositionally biased region" description="Basic and acidic residues" evidence="1">
    <location>
        <begin position="348"/>
        <end position="358"/>
    </location>
</feature>
<feature type="region of interest" description="Disordered" evidence="1">
    <location>
        <begin position="231"/>
        <end position="459"/>
    </location>
</feature>
<feature type="compositionally biased region" description="Polar residues" evidence="1">
    <location>
        <begin position="444"/>
        <end position="459"/>
    </location>
</feature>
<reference evidence="3" key="1">
    <citation type="submission" date="2021-01" db="EMBL/GenBank/DDBJ databases">
        <authorList>
            <person name="Corre E."/>
            <person name="Pelletier E."/>
            <person name="Niang G."/>
            <person name="Scheremetjew M."/>
            <person name="Finn R."/>
            <person name="Kale V."/>
            <person name="Holt S."/>
            <person name="Cochrane G."/>
            <person name="Meng A."/>
            <person name="Brown T."/>
            <person name="Cohen L."/>
        </authorList>
    </citation>
    <scope>NUCLEOTIDE SEQUENCE</scope>
</reference>
<dbReference type="EMBL" id="HBFQ01010329">
    <property type="protein sequence ID" value="CAD8832887.1"/>
    <property type="molecule type" value="Transcribed_RNA"/>
</dbReference>
<feature type="compositionally biased region" description="Acidic residues" evidence="1">
    <location>
        <begin position="425"/>
        <end position="443"/>
    </location>
</feature>
<name>A0A7S0ZUD8_NOCSC</name>
<feature type="compositionally biased region" description="Low complexity" evidence="1">
    <location>
        <begin position="372"/>
        <end position="384"/>
    </location>
</feature>
<keyword evidence="2" id="KW-0732">Signal</keyword>